<evidence type="ECO:0000313" key="1">
    <source>
        <dbReference type="EMBL" id="EGY20221.1"/>
    </source>
</evidence>
<evidence type="ECO:0000313" key="2">
    <source>
        <dbReference type="Proteomes" id="UP000001611"/>
    </source>
</evidence>
<protein>
    <submittedName>
        <fullName evidence="1">Uncharacterized protein</fullName>
    </submittedName>
</protein>
<keyword evidence="2" id="KW-1185">Reference proteome</keyword>
<dbReference type="Proteomes" id="UP000001611">
    <property type="component" value="Chromosome 7"/>
</dbReference>
<accession>G2WV96</accession>
<sequence length="106" mass="11550">MMAAIGPALAAGAAEAWRMRSQKGRWVEKAPRVATAAAGAAAIAAFKNGGDDGGREDRWSRDRYDDRYDDRRGRKEEEDSGFSKGSMLKSMVGGLIMNRFAHGSRK</sequence>
<proteinExistence type="predicted"/>
<dbReference type="EMBL" id="DS572697">
    <property type="protein sequence ID" value="EGY20221.1"/>
    <property type="molecule type" value="Genomic_DNA"/>
</dbReference>
<reference evidence="1 2" key="1">
    <citation type="submission" date="2008-03" db="EMBL/GenBank/DDBJ databases">
        <title>The Genome Sequence of Verticillium dahliae VdLs.17.</title>
        <authorList>
            <consortium name="The Broad Institute Genome Sequencing Platform"/>
            <person name="Ma L.-J.J."/>
            <person name="Klosterman S.J."/>
            <person name="Subbarao K."/>
            <person name="Dobinson K."/>
            <person name="Veronese P."/>
            <person name="Kang S."/>
            <person name="Gold S.E."/>
            <person name="Young S."/>
            <person name="Jaffe D."/>
            <person name="Gnerre S."/>
            <person name="Berlin A."/>
            <person name="Heiman D."/>
            <person name="Hepburn T."/>
            <person name="Sykes S."/>
            <person name="Alvarado L."/>
            <person name="Kodira C.D."/>
            <person name="Lander E."/>
            <person name="Galagan J."/>
            <person name="Nusbaum C."/>
            <person name="Birren B."/>
        </authorList>
    </citation>
    <scope>NUCLEOTIDE SEQUENCE [LARGE SCALE GENOMIC DNA]</scope>
    <source>
        <strain evidence="2">VdLs.17 / ATCC MYA-4575 / FGSC 10137</strain>
    </source>
</reference>
<dbReference type="RefSeq" id="XP_009656561.1">
    <property type="nucleotide sequence ID" value="XM_009658266.1"/>
</dbReference>
<dbReference type="HOGENOM" id="CLU_2225213_0_0_1"/>
<name>G2WV96_VERDV</name>
<gene>
    <name evidence="1" type="ORF">VDAG_02237</name>
</gene>
<dbReference type="KEGG" id="vda:VDAG_02237"/>
<organism evidence="1 2">
    <name type="scientific">Verticillium dahliae (strain VdLs.17 / ATCC MYA-4575 / FGSC 10137)</name>
    <name type="common">Verticillium wilt</name>
    <dbReference type="NCBI Taxonomy" id="498257"/>
    <lineage>
        <taxon>Eukaryota</taxon>
        <taxon>Fungi</taxon>
        <taxon>Dikarya</taxon>
        <taxon>Ascomycota</taxon>
        <taxon>Pezizomycotina</taxon>
        <taxon>Sordariomycetes</taxon>
        <taxon>Hypocreomycetidae</taxon>
        <taxon>Glomerellales</taxon>
        <taxon>Plectosphaerellaceae</taxon>
        <taxon>Verticillium</taxon>
    </lineage>
</organism>
<dbReference type="InParanoid" id="G2WV96"/>
<dbReference type="GeneID" id="20703700"/>
<dbReference type="AlphaFoldDB" id="G2WV96"/>